<dbReference type="Gene3D" id="3.40.47.10">
    <property type="match status" value="2"/>
</dbReference>
<comment type="caution">
    <text evidence="5">The sequence shown here is derived from an EMBL/GenBank/DDBJ whole genome shotgun (WGS) entry which is preliminary data.</text>
</comment>
<evidence type="ECO:0000256" key="1">
    <source>
        <dbReference type="ARBA" id="ARBA00022679"/>
    </source>
</evidence>
<reference evidence="5 6" key="1">
    <citation type="journal article" date="2016" name="Genome Announc.">
        <title>Draft Genome Sequences of Five Rapidly Growing Mycobacterium Species, M. thermoresistibile, M. fortuitum subsp. acetamidolyticum, M. canariasense, M. brisbanense, and M. novocastrense.</title>
        <authorList>
            <person name="Katahira K."/>
            <person name="Ogura Y."/>
            <person name="Gotoh Y."/>
            <person name="Hayashi T."/>
        </authorList>
    </citation>
    <scope>NUCLEOTIDE SEQUENCE [LARGE SCALE GENOMIC DNA]</scope>
    <source>
        <strain evidence="5 6">JCM6362</strain>
    </source>
</reference>
<keyword evidence="1" id="KW-0808">Transferase</keyword>
<feature type="domain" description="Beta-ketoacyl-[acyl-carrier-protein] synthase III N-terminal" evidence="4">
    <location>
        <begin position="118"/>
        <end position="192"/>
    </location>
</feature>
<feature type="domain" description="Beta-ketoacyl-[acyl-carrier-protein] synthase III C-terminal" evidence="3">
    <location>
        <begin position="248"/>
        <end position="338"/>
    </location>
</feature>
<sequence>MRKTPSPTVSLVDVASYLPENRMPASWYAEHAESDDLRDNPMFAPPEYRHHSAIDESNVDMIERAAAGLLGRYGPDVLRDVDVLLTHSQMPDLPIVGAGGEVAHRLGMNPEWIIDVHNSGCASFVQMIKLARRLLSSGSGRKALIACSAGAAGKVFEQPEVRKLAQSSVPGDGAAVGLLEVSDRSPVLDVECRYFGQNAVDMTLETDPPRRWWQAGPGEGHVGFNEGKIMKVLARGNRMVPQVVRAVCDRIGVKPVDLDLLITNQPNRLLLRNWDEALELPRERHCDTFHEAGNLFAVAMPHNLQTAIEDGRIAAGDVVMLAGFANAGDFAGAAAIQWGGRPRSVQTQSADTRSGEASS</sequence>
<evidence type="ECO:0000313" key="5">
    <source>
        <dbReference type="EMBL" id="GAT15171.1"/>
    </source>
</evidence>
<dbReference type="Pfam" id="PF08541">
    <property type="entry name" value="ACP_syn_III_C"/>
    <property type="match status" value="1"/>
</dbReference>
<dbReference type="Proteomes" id="UP000069654">
    <property type="component" value="Unassembled WGS sequence"/>
</dbReference>
<dbReference type="AlphaFoldDB" id="A0A117IMD1"/>
<name>A0A117IMD1_MYCTH</name>
<dbReference type="Pfam" id="PF08545">
    <property type="entry name" value="ACP_syn_III"/>
    <property type="match status" value="1"/>
</dbReference>
<dbReference type="GO" id="GO:0006633">
    <property type="term" value="P:fatty acid biosynthetic process"/>
    <property type="evidence" value="ECO:0007669"/>
    <property type="project" value="InterPro"/>
</dbReference>
<dbReference type="InterPro" id="IPR013751">
    <property type="entry name" value="ACP_syn_III_N"/>
</dbReference>
<dbReference type="InterPro" id="IPR013747">
    <property type="entry name" value="ACP_syn_III_C"/>
</dbReference>
<dbReference type="GO" id="GO:0044550">
    <property type="term" value="P:secondary metabolite biosynthetic process"/>
    <property type="evidence" value="ECO:0007669"/>
    <property type="project" value="TreeGrafter"/>
</dbReference>
<evidence type="ECO:0000259" key="4">
    <source>
        <dbReference type="Pfam" id="PF08545"/>
    </source>
</evidence>
<keyword evidence="2" id="KW-0012">Acyltransferase</keyword>
<dbReference type="EMBL" id="BCTB01000013">
    <property type="protein sequence ID" value="GAT15171.1"/>
    <property type="molecule type" value="Genomic_DNA"/>
</dbReference>
<accession>A0A117IMD1</accession>
<dbReference type="InterPro" id="IPR016039">
    <property type="entry name" value="Thiolase-like"/>
</dbReference>
<dbReference type="SUPFAM" id="SSF53901">
    <property type="entry name" value="Thiolase-like"/>
    <property type="match status" value="1"/>
</dbReference>
<reference evidence="6" key="2">
    <citation type="submission" date="2016-02" db="EMBL/GenBank/DDBJ databases">
        <title>Draft genome sequence of five rapidly growing Mycobacterium species.</title>
        <authorList>
            <person name="Katahira K."/>
            <person name="Gotou Y."/>
            <person name="Iida K."/>
            <person name="Ogura Y."/>
            <person name="Hayashi T."/>
        </authorList>
    </citation>
    <scope>NUCLEOTIDE SEQUENCE [LARGE SCALE GENOMIC DNA]</scope>
    <source>
        <strain evidence="6">JCM6362</strain>
    </source>
</reference>
<dbReference type="STRING" id="1797.RMCT_2141"/>
<gene>
    <name evidence="5" type="ORF">RMCT_2141</name>
</gene>
<dbReference type="PANTHER" id="PTHR34069:SF2">
    <property type="entry name" value="BETA-KETOACYL-[ACYL-CARRIER-PROTEIN] SYNTHASE III"/>
    <property type="match status" value="1"/>
</dbReference>
<dbReference type="PANTHER" id="PTHR34069">
    <property type="entry name" value="3-OXOACYL-[ACYL-CARRIER-PROTEIN] SYNTHASE 3"/>
    <property type="match status" value="1"/>
</dbReference>
<evidence type="ECO:0000256" key="2">
    <source>
        <dbReference type="ARBA" id="ARBA00023315"/>
    </source>
</evidence>
<dbReference type="GO" id="GO:0004315">
    <property type="term" value="F:3-oxoacyl-[acyl-carrier-protein] synthase activity"/>
    <property type="evidence" value="ECO:0007669"/>
    <property type="project" value="InterPro"/>
</dbReference>
<evidence type="ECO:0000313" key="6">
    <source>
        <dbReference type="Proteomes" id="UP000069654"/>
    </source>
</evidence>
<protein>
    <submittedName>
        <fullName evidence="5">3-oxoacyl-ACP synthase</fullName>
    </submittedName>
</protein>
<proteinExistence type="predicted"/>
<evidence type="ECO:0000259" key="3">
    <source>
        <dbReference type="Pfam" id="PF08541"/>
    </source>
</evidence>
<dbReference type="RefSeq" id="WP_050812073.1">
    <property type="nucleotide sequence ID" value="NZ_BCTB01000013.1"/>
</dbReference>
<organism evidence="5 6">
    <name type="scientific">Mycolicibacterium thermoresistibile</name>
    <name type="common">Mycobacterium thermoresistibile</name>
    <dbReference type="NCBI Taxonomy" id="1797"/>
    <lineage>
        <taxon>Bacteria</taxon>
        <taxon>Bacillati</taxon>
        <taxon>Actinomycetota</taxon>
        <taxon>Actinomycetes</taxon>
        <taxon>Mycobacteriales</taxon>
        <taxon>Mycobacteriaceae</taxon>
        <taxon>Mycolicibacterium</taxon>
    </lineage>
</organism>